<dbReference type="AlphaFoldDB" id="A0A941AUN9"/>
<keyword evidence="3" id="KW-1185">Reference proteome</keyword>
<proteinExistence type="predicted"/>
<feature type="compositionally biased region" description="Low complexity" evidence="1">
    <location>
        <begin position="194"/>
        <end position="205"/>
    </location>
</feature>
<name>A0A941AUN9_9GAMM</name>
<accession>A0A941AUN9</accession>
<feature type="compositionally biased region" description="Low complexity" evidence="1">
    <location>
        <begin position="212"/>
        <end position="226"/>
    </location>
</feature>
<dbReference type="EMBL" id="JAGKTC010000002">
    <property type="protein sequence ID" value="MBP3984467.1"/>
    <property type="molecule type" value="Genomic_DNA"/>
</dbReference>
<evidence type="ECO:0000313" key="3">
    <source>
        <dbReference type="Proteomes" id="UP000673447"/>
    </source>
</evidence>
<sequence length="256" mass="27077">MRTDAIAPRTWVLATVAGWAVLVWLLALFGLGGRIAPRAADPSLAANLPQPRMAAASRVGPLGQYAQIAARPAFNADRRPRPFFIEGQGQGNAAQAFDYVLSGVLITPQLQMAILQPGNGEGLSLRVKLGESPEGNAGWRLAELHPRSAVFDSPDGRRTLELQTYTGGGEAPTAQAGATPPVAVQDDAANTANAAAAANQAAQAARPPPAGPATQQVLTPEQQMQQIRERIEARRAQLRQQAQRQNAAKPPSPQER</sequence>
<feature type="region of interest" description="Disordered" evidence="1">
    <location>
        <begin position="194"/>
        <end position="256"/>
    </location>
</feature>
<reference evidence="2" key="1">
    <citation type="journal article" date="2016" name="Int. J. Syst. Evol. Microbiol.">
        <title>Pseudoxanthomonas helianthi sp. nov., isolated from roots of Jerusalem artichoke (Helianthus tuberosus).</title>
        <authorList>
            <person name="Kittiwongwattana C."/>
            <person name="Thawai C."/>
        </authorList>
    </citation>
    <scope>NUCLEOTIDE SEQUENCE</scope>
    <source>
        <strain evidence="2">110414</strain>
    </source>
</reference>
<dbReference type="Proteomes" id="UP000673447">
    <property type="component" value="Unassembled WGS sequence"/>
</dbReference>
<reference evidence="2" key="2">
    <citation type="submission" date="2021-03" db="EMBL/GenBank/DDBJ databases">
        <authorList>
            <person name="Cao W."/>
        </authorList>
    </citation>
    <scope>NUCLEOTIDE SEQUENCE</scope>
    <source>
        <strain evidence="2">110414</strain>
    </source>
</reference>
<dbReference type="RefSeq" id="WP_210536344.1">
    <property type="nucleotide sequence ID" value="NZ_JAGKTC010000002.1"/>
</dbReference>
<protein>
    <submittedName>
        <fullName evidence="2">General secretion pathway protein GspN</fullName>
    </submittedName>
</protein>
<evidence type="ECO:0000313" key="2">
    <source>
        <dbReference type="EMBL" id="MBP3984467.1"/>
    </source>
</evidence>
<organism evidence="2 3">
    <name type="scientific">Pseudoxanthomonas helianthi</name>
    <dbReference type="NCBI Taxonomy" id="1453541"/>
    <lineage>
        <taxon>Bacteria</taxon>
        <taxon>Pseudomonadati</taxon>
        <taxon>Pseudomonadota</taxon>
        <taxon>Gammaproteobacteria</taxon>
        <taxon>Lysobacterales</taxon>
        <taxon>Lysobacteraceae</taxon>
        <taxon>Pseudoxanthomonas</taxon>
    </lineage>
</organism>
<comment type="caution">
    <text evidence="2">The sequence shown here is derived from an EMBL/GenBank/DDBJ whole genome shotgun (WGS) entry which is preliminary data.</text>
</comment>
<evidence type="ECO:0000256" key="1">
    <source>
        <dbReference type="SAM" id="MobiDB-lite"/>
    </source>
</evidence>
<gene>
    <name evidence="2" type="ORF">J5837_08495</name>
</gene>